<evidence type="ECO:0000313" key="1">
    <source>
        <dbReference type="EMBL" id="GGM39379.1"/>
    </source>
</evidence>
<reference evidence="1" key="2">
    <citation type="submission" date="2020-09" db="EMBL/GenBank/DDBJ databases">
        <authorList>
            <person name="Sun Q."/>
            <person name="Ohkuma M."/>
        </authorList>
    </citation>
    <scope>NUCLEOTIDE SEQUENCE</scope>
    <source>
        <strain evidence="1">JCM 19831</strain>
    </source>
</reference>
<accession>A0A917WYB2</accession>
<dbReference type="AlphaFoldDB" id="A0A917WYB2"/>
<reference evidence="1" key="1">
    <citation type="journal article" date="2014" name="Int. J. Syst. Evol. Microbiol.">
        <title>Complete genome sequence of Corynebacterium casei LMG S-19264T (=DSM 44701T), isolated from a smear-ripened cheese.</title>
        <authorList>
            <consortium name="US DOE Joint Genome Institute (JGI-PGF)"/>
            <person name="Walter F."/>
            <person name="Albersmeier A."/>
            <person name="Kalinowski J."/>
            <person name="Ruckert C."/>
        </authorList>
    </citation>
    <scope>NUCLEOTIDE SEQUENCE</scope>
    <source>
        <strain evidence="1">JCM 19831</strain>
    </source>
</reference>
<name>A0A917WYB2_9ACTN</name>
<organism evidence="1 2">
    <name type="scientific">Dactylosporangium sucinum</name>
    <dbReference type="NCBI Taxonomy" id="1424081"/>
    <lineage>
        <taxon>Bacteria</taxon>
        <taxon>Bacillati</taxon>
        <taxon>Actinomycetota</taxon>
        <taxon>Actinomycetes</taxon>
        <taxon>Micromonosporales</taxon>
        <taxon>Micromonosporaceae</taxon>
        <taxon>Dactylosporangium</taxon>
    </lineage>
</organism>
<protein>
    <submittedName>
        <fullName evidence="1">Uncharacterized protein</fullName>
    </submittedName>
</protein>
<sequence length="101" mass="10933">MVPTIMERAPRVWAAAAGWRVSAGVKWGSGTAVLRGQSRWLCPGTAVLVSREGNRRAEGARRSCLRQAVFARWEGDDRARRLIDRAGGPERAAAGYLAGRG</sequence>
<gene>
    <name evidence="1" type="ORF">GCM10007977_046080</name>
</gene>
<dbReference type="EMBL" id="BMPI01000022">
    <property type="protein sequence ID" value="GGM39379.1"/>
    <property type="molecule type" value="Genomic_DNA"/>
</dbReference>
<keyword evidence="2" id="KW-1185">Reference proteome</keyword>
<dbReference type="Proteomes" id="UP000642070">
    <property type="component" value="Unassembled WGS sequence"/>
</dbReference>
<comment type="caution">
    <text evidence="1">The sequence shown here is derived from an EMBL/GenBank/DDBJ whole genome shotgun (WGS) entry which is preliminary data.</text>
</comment>
<evidence type="ECO:0000313" key="2">
    <source>
        <dbReference type="Proteomes" id="UP000642070"/>
    </source>
</evidence>
<proteinExistence type="predicted"/>